<dbReference type="Pfam" id="PF13700">
    <property type="entry name" value="DUF4158"/>
    <property type="match status" value="1"/>
</dbReference>
<keyword evidence="4" id="KW-0233">DNA recombination</keyword>
<dbReference type="InterPro" id="IPR025296">
    <property type="entry name" value="DUF4158"/>
</dbReference>
<sequence>MFSETKQNKRIRVLKDEEYQQIYGLPMFSREEQEWFFELTQQELSVLDTEATIETKIDALLQLGYFKAKQNFFTWTFSSVQSDFDYIQHRYFDGVITTKTTIGRKAKHNNQQWVLSLFGYVLFSKEKHNKLLSDKATNAARLSTDPLFIFQEILTWFEENKLVLAGYTTLQDMISNALYAEQERISTIINAQLTNLEIKSLLQLLEQQEGHFRVTTLKKEPKNFKPKAIYKEIENFNSYLPLYEIAKRVLPQLDISKKSITYYASLVEHYTAQGLNRTKQLQSCLWLLCFINYRYQRMCDNLVTMFIYIFNQYDKAIKESTQELLLAEALGEAAQKAVVAKLMRFYIDKNIDRTQPFSSIIEKAYSIIDPELIEQVANRYENHKFNEKFTWQSIDNLARTYNPLLRSLLRVLPFTSNKHRSLQQALTFIKATLDNDMSLTKVPYKNFPKQIISAAIKEHILDEIEQMIHVDRYEYYCYSKITYYLENKSLFINDSTKFRSLESELLQNWPKEKGAVLKKLSNSRLDQSVDQFIEEKAKPLDKKIIEINEAIQNGQNPDVKIKTAKDGSIIWTLPYTKKDVELNNPFYEKIPTVSISQVLHFVNQHTHFIQQFTHIKPHKAKSQLDELCLFANLIGKGTNLGSSKMADLCDLPQNELTTSDQNFIRLATLRNANDVISNAIAALPIFRHWNFSADLLHASLDGQKFITEFETLLSRYSPKYFGLMKGVVAYTLLANHIPLNVKIIGANEHESCHLFDLIYNNTSNVQPDIFSTDTEGSNQLNFLLLYLINKVFAPRYRSLSTKTESIISFSDPKKFKDHLIKPSSQLNVNRLLKQENNIQHILASLLIGETNQSNIISKLSCNAFSNQTKFALWDMNAVLMSDYLLDYISDVVVRQSVQGALNRGEAYHQLRRHISLIHGKNFSGTNDREISVWNECARLLANATIYYNASILTKLMDYHERGGDIAQANLIKQFSPVAWTHINFYGRYDLLINDVSIDLDKIIKQLSTISIEMDCLHLLSKNSEVQLYAEI</sequence>
<evidence type="ECO:0000256" key="3">
    <source>
        <dbReference type="ARBA" id="ARBA00023125"/>
    </source>
</evidence>
<evidence type="ECO:0000313" key="8">
    <source>
        <dbReference type="Proteomes" id="UP000054729"/>
    </source>
</evidence>
<evidence type="ECO:0000256" key="4">
    <source>
        <dbReference type="ARBA" id="ARBA00023172"/>
    </source>
</evidence>
<accession>A0A0W1A1L5</accession>
<keyword evidence="2" id="KW-0815">Transposition</keyword>
<comment type="caution">
    <text evidence="7">The sequence shown here is derived from an EMBL/GenBank/DDBJ whole genome shotgun (WGS) entry which is preliminary data.</text>
</comment>
<comment type="similarity">
    <text evidence="1">Belongs to the transposase 7 family.</text>
</comment>
<dbReference type="GO" id="GO:0006313">
    <property type="term" value="P:DNA transposition"/>
    <property type="evidence" value="ECO:0007669"/>
    <property type="project" value="InterPro"/>
</dbReference>
<dbReference type="InterPro" id="IPR002513">
    <property type="entry name" value="Tn3_Tnp_DDE_dom"/>
</dbReference>
<dbReference type="AlphaFoldDB" id="A0A0W1A1L5"/>
<keyword evidence="3" id="KW-0238">DNA-binding</keyword>
<feature type="domain" description="Tn3 transposase DDE" evidence="5">
    <location>
        <begin position="598"/>
        <end position="988"/>
    </location>
</feature>
<evidence type="ECO:0000256" key="1">
    <source>
        <dbReference type="ARBA" id="ARBA00009402"/>
    </source>
</evidence>
<protein>
    <submittedName>
        <fullName evidence="7">Transposase Tn3</fullName>
    </submittedName>
</protein>
<evidence type="ECO:0000259" key="6">
    <source>
        <dbReference type="Pfam" id="PF13700"/>
    </source>
</evidence>
<feature type="domain" description="DUF4158" evidence="6">
    <location>
        <begin position="14"/>
        <end position="177"/>
    </location>
</feature>
<dbReference type="NCBIfam" id="NF033527">
    <property type="entry name" value="transpos_Tn3"/>
    <property type="match status" value="1"/>
</dbReference>
<dbReference type="Proteomes" id="UP000054729">
    <property type="component" value="Unassembled WGS sequence"/>
</dbReference>
<dbReference type="RefSeq" id="WP_058481832.1">
    <property type="nucleotide sequence ID" value="NZ_CAAAIQ010000037.1"/>
</dbReference>
<dbReference type="OrthoDB" id="5630258at2"/>
<evidence type="ECO:0000313" key="7">
    <source>
        <dbReference type="EMBL" id="KTD75220.1"/>
    </source>
</evidence>
<dbReference type="Pfam" id="PF01526">
    <property type="entry name" value="DDE_Tnp_Tn3"/>
    <property type="match status" value="1"/>
</dbReference>
<name>A0A0W1A1L5_9GAMM</name>
<organism evidence="7 8">
    <name type="scientific">Legionella waltersii</name>
    <dbReference type="NCBI Taxonomy" id="66969"/>
    <lineage>
        <taxon>Bacteria</taxon>
        <taxon>Pseudomonadati</taxon>
        <taxon>Pseudomonadota</taxon>
        <taxon>Gammaproteobacteria</taxon>
        <taxon>Legionellales</taxon>
        <taxon>Legionellaceae</taxon>
        <taxon>Legionella</taxon>
    </lineage>
</organism>
<gene>
    <name evidence="7" type="ORF">Lwal_3261</name>
</gene>
<dbReference type="PATRIC" id="fig|66969.6.peg.3554"/>
<dbReference type="STRING" id="66969.Lwal_3261"/>
<evidence type="ECO:0000259" key="5">
    <source>
        <dbReference type="Pfam" id="PF01526"/>
    </source>
</evidence>
<evidence type="ECO:0000256" key="2">
    <source>
        <dbReference type="ARBA" id="ARBA00022578"/>
    </source>
</evidence>
<dbReference type="InterPro" id="IPR047653">
    <property type="entry name" value="Tn3-like_transpos"/>
</dbReference>
<dbReference type="GO" id="GO:0003677">
    <property type="term" value="F:DNA binding"/>
    <property type="evidence" value="ECO:0007669"/>
    <property type="project" value="UniProtKB-KW"/>
</dbReference>
<reference evidence="7 8" key="1">
    <citation type="submission" date="2015-11" db="EMBL/GenBank/DDBJ databases">
        <title>Genomic analysis of 38 Legionella species identifies large and diverse effector repertoires.</title>
        <authorList>
            <person name="Burstein D."/>
            <person name="Amaro F."/>
            <person name="Zusman T."/>
            <person name="Lifshitz Z."/>
            <person name="Cohen O."/>
            <person name="Gilbert J.A."/>
            <person name="Pupko T."/>
            <person name="Shuman H.A."/>
            <person name="Segal G."/>
        </authorList>
    </citation>
    <scope>NUCLEOTIDE SEQUENCE [LARGE SCALE GENOMIC DNA]</scope>
    <source>
        <strain evidence="7 8">ATCC 51914</strain>
    </source>
</reference>
<dbReference type="EMBL" id="LNZB01000060">
    <property type="protein sequence ID" value="KTD75220.1"/>
    <property type="molecule type" value="Genomic_DNA"/>
</dbReference>
<keyword evidence="8" id="KW-1185">Reference proteome</keyword>
<proteinExistence type="inferred from homology"/>
<dbReference type="GO" id="GO:0004803">
    <property type="term" value="F:transposase activity"/>
    <property type="evidence" value="ECO:0007669"/>
    <property type="project" value="InterPro"/>
</dbReference>